<dbReference type="OrthoDB" id="8525418at2"/>
<gene>
    <name evidence="1" type="primary">cpoB</name>
    <name evidence="4" type="ORF">HPTL_1772</name>
</gene>
<keyword evidence="5" id="KW-1185">Reference proteome</keyword>
<evidence type="ECO:0000313" key="5">
    <source>
        <dbReference type="Proteomes" id="UP000262004"/>
    </source>
</evidence>
<dbReference type="Gene3D" id="1.20.5.110">
    <property type="match status" value="1"/>
</dbReference>
<feature type="chain" id="PRO_5016472381" description="Cell division coordinator CpoB" evidence="1">
    <location>
        <begin position="23"/>
        <end position="266"/>
    </location>
</feature>
<feature type="region of interest" description="Disordered" evidence="2">
    <location>
        <begin position="104"/>
        <end position="141"/>
    </location>
</feature>
<feature type="compositionally biased region" description="Low complexity" evidence="2">
    <location>
        <begin position="105"/>
        <end position="118"/>
    </location>
</feature>
<feature type="compositionally biased region" description="Low complexity" evidence="2">
    <location>
        <begin position="128"/>
        <end position="141"/>
    </location>
</feature>
<keyword evidence="1" id="KW-0132">Cell division</keyword>
<evidence type="ECO:0000256" key="1">
    <source>
        <dbReference type="HAMAP-Rule" id="MF_02066"/>
    </source>
</evidence>
<dbReference type="InterPro" id="IPR014162">
    <property type="entry name" value="CpoB_C"/>
</dbReference>
<evidence type="ECO:0000259" key="3">
    <source>
        <dbReference type="Pfam" id="PF16331"/>
    </source>
</evidence>
<dbReference type="InterPro" id="IPR019734">
    <property type="entry name" value="TPR_rpt"/>
</dbReference>
<proteinExistence type="inferred from homology"/>
<dbReference type="AlphaFoldDB" id="A0A2Z6E0C4"/>
<dbReference type="GO" id="GO:0043093">
    <property type="term" value="P:FtsZ-dependent cytokinesis"/>
    <property type="evidence" value="ECO:0007669"/>
    <property type="project" value="UniProtKB-UniRule"/>
</dbReference>
<feature type="signal peptide" evidence="1">
    <location>
        <begin position="1"/>
        <end position="22"/>
    </location>
</feature>
<keyword evidence="1" id="KW-0574">Periplasm</keyword>
<name>A0A2Z6E0C4_HYDTE</name>
<feature type="coiled-coil region" evidence="1">
    <location>
        <begin position="31"/>
        <end position="90"/>
    </location>
</feature>
<dbReference type="Pfam" id="PF13174">
    <property type="entry name" value="TPR_6"/>
    <property type="match status" value="1"/>
</dbReference>
<keyword evidence="1" id="KW-0732">Signal</keyword>
<dbReference type="GO" id="GO:0070206">
    <property type="term" value="P:protein trimerization"/>
    <property type="evidence" value="ECO:0007669"/>
    <property type="project" value="InterPro"/>
</dbReference>
<dbReference type="GO" id="GO:0030288">
    <property type="term" value="C:outer membrane-bounded periplasmic space"/>
    <property type="evidence" value="ECO:0007669"/>
    <property type="project" value="UniProtKB-UniRule"/>
</dbReference>
<dbReference type="EMBL" id="AP018558">
    <property type="protein sequence ID" value="BBD78030.1"/>
    <property type="molecule type" value="Genomic_DNA"/>
</dbReference>
<dbReference type="InterPro" id="IPR032519">
    <property type="entry name" value="YbgF_tri"/>
</dbReference>
<dbReference type="NCBIfam" id="TIGR02795">
    <property type="entry name" value="tol_pal_ybgF"/>
    <property type="match status" value="1"/>
</dbReference>
<dbReference type="InterPro" id="IPR034706">
    <property type="entry name" value="CpoB"/>
</dbReference>
<dbReference type="Pfam" id="PF13432">
    <property type="entry name" value="TPR_16"/>
    <property type="match status" value="1"/>
</dbReference>
<dbReference type="RefSeq" id="WP_119335705.1">
    <property type="nucleotide sequence ID" value="NZ_AP018558.1"/>
</dbReference>
<evidence type="ECO:0000313" key="4">
    <source>
        <dbReference type="EMBL" id="BBD78030.1"/>
    </source>
</evidence>
<organism evidence="4 5">
    <name type="scientific">Hydrogenophilus thermoluteolus</name>
    <name type="common">Pseudomonas hydrogenothermophila</name>
    <dbReference type="NCBI Taxonomy" id="297"/>
    <lineage>
        <taxon>Bacteria</taxon>
        <taxon>Pseudomonadati</taxon>
        <taxon>Pseudomonadota</taxon>
        <taxon>Hydrogenophilia</taxon>
        <taxon>Hydrogenophilales</taxon>
        <taxon>Hydrogenophilaceae</taxon>
        <taxon>Hydrogenophilus</taxon>
    </lineage>
</organism>
<dbReference type="InterPro" id="IPR011990">
    <property type="entry name" value="TPR-like_helical_dom_sf"/>
</dbReference>
<protein>
    <recommendedName>
        <fullName evidence="1">Cell division coordinator CpoB</fullName>
    </recommendedName>
</protein>
<comment type="similarity">
    <text evidence="1">Belongs to the CpoB family.</text>
</comment>
<comment type="function">
    <text evidence="1">Mediates coordination of peptidoglycan synthesis and outer membrane constriction during cell division.</text>
</comment>
<feature type="domain" description="YbgF trimerisation" evidence="3">
    <location>
        <begin position="34"/>
        <end position="104"/>
    </location>
</feature>
<dbReference type="Proteomes" id="UP000262004">
    <property type="component" value="Chromosome"/>
</dbReference>
<keyword evidence="1" id="KW-0175">Coiled coil</keyword>
<dbReference type="KEGG" id="htl:HPTL_1772"/>
<dbReference type="SUPFAM" id="SSF48452">
    <property type="entry name" value="TPR-like"/>
    <property type="match status" value="1"/>
</dbReference>
<dbReference type="Pfam" id="PF16331">
    <property type="entry name" value="TolA_bind_tri"/>
    <property type="match status" value="1"/>
</dbReference>
<reference evidence="4 5" key="1">
    <citation type="submission" date="2018-04" db="EMBL/GenBank/DDBJ databases">
        <title>Complete genome sequence of Hydrogenophilus thermoluteolus TH-1.</title>
        <authorList>
            <person name="Arai H."/>
        </authorList>
    </citation>
    <scope>NUCLEOTIDE SEQUENCE [LARGE SCALE GENOMIC DNA]</scope>
    <source>
        <strain evidence="4 5">TH-1</strain>
    </source>
</reference>
<sequence length="266" mass="28769" precursor="true">MRAIRWGMVIALSLANLSPAWALFGDDAKRLEALQGQVQALEERVNRLALDAANRENARQQELARLQGAIEELRYRLEQLEKRQKDFYLDLDQRLRALAGGEGASFGAPPASGAPSSEIGGGAGGGTAVAPAASSGATAPQPSRAEAAALFGQALRELQAQKTDAALKDFETFLARYPSDPQAVEARFWAGTAALQLKQYDKARQHFARVVFDHPGHELVSDAMLGLANALQGLGDRKEANDMLNRLVERYPNTPAGKIARERLGR</sequence>
<keyword evidence="1" id="KW-0131">Cell cycle</keyword>
<comment type="subcellular location">
    <subcellularLocation>
        <location evidence="1">Periplasm</location>
    </subcellularLocation>
</comment>
<dbReference type="Gene3D" id="1.25.40.10">
    <property type="entry name" value="Tetratricopeptide repeat domain"/>
    <property type="match status" value="1"/>
</dbReference>
<evidence type="ECO:0000256" key="2">
    <source>
        <dbReference type="SAM" id="MobiDB-lite"/>
    </source>
</evidence>
<dbReference type="HAMAP" id="MF_02066">
    <property type="entry name" value="CpoB"/>
    <property type="match status" value="1"/>
</dbReference>
<accession>A0A2Z6E0C4</accession>